<sequence>MSNYHLNYRPDIDGLRAIAVLSVVGFHVFPTWIKGGFIGVDIFFVISGFLISSIILNNLTNNHFSIFEFYSRRIKRIFPALLITLFACLIVGWFILFPHEYAQLGKHVLSGAGFFSNFTFWFEAGYFDNLAETKPLLHLWSLGVEEQYYIIWPLLLWFIWKKPAIIPGVLLLIFMASLIINIKVVHYDLVAAFYSPQTRFWELITGSLLAYFIFKKQTSTAVPATTTRYGQDAEHRLASGGVNAQKPAALNNYRLKSGKTLFQNVIYINEKHSILQNVSSLTGFILLGMSLLFINKTKIFPGWWAILPNLGTLLIILAGPKAWFNKAVLSSRILIWIGLISFPLYLWHWPLLSFAFILKGEHVGIKAGLIIILISMLFAWGTYSFVEKPIRLNQKNLLCIY</sequence>
<keyword evidence="1" id="KW-0812">Transmembrane</keyword>
<feature type="transmembrane region" description="Helical" evidence="1">
    <location>
        <begin position="274"/>
        <end position="294"/>
    </location>
</feature>
<feature type="transmembrane region" description="Helical" evidence="1">
    <location>
        <begin position="367"/>
        <end position="386"/>
    </location>
</feature>
<feature type="domain" description="Acyltransferase 3" evidence="2">
    <location>
        <begin position="11"/>
        <end position="381"/>
    </location>
</feature>
<evidence type="ECO:0000313" key="4">
    <source>
        <dbReference type="Proteomes" id="UP000095229"/>
    </source>
</evidence>
<dbReference type="GO" id="GO:0009103">
    <property type="term" value="P:lipopolysaccharide biosynthetic process"/>
    <property type="evidence" value="ECO:0007669"/>
    <property type="project" value="TreeGrafter"/>
</dbReference>
<organism evidence="3 4">
    <name type="scientific">Legionella parisiensis</name>
    <dbReference type="NCBI Taxonomy" id="45071"/>
    <lineage>
        <taxon>Bacteria</taxon>
        <taxon>Pseudomonadati</taxon>
        <taxon>Pseudomonadota</taxon>
        <taxon>Gammaproteobacteria</taxon>
        <taxon>Legionellales</taxon>
        <taxon>Legionellaceae</taxon>
        <taxon>Legionella</taxon>
    </lineage>
</organism>
<dbReference type="EMBL" id="LSOG01000102">
    <property type="protein sequence ID" value="OEH45315.1"/>
    <property type="molecule type" value="Genomic_DNA"/>
</dbReference>
<dbReference type="Pfam" id="PF01757">
    <property type="entry name" value="Acyl_transf_3"/>
    <property type="match status" value="1"/>
</dbReference>
<keyword evidence="3" id="KW-0808">Transferase</keyword>
<comment type="caution">
    <text evidence="3">The sequence shown here is derived from an EMBL/GenBank/DDBJ whole genome shotgun (WGS) entry which is preliminary data.</text>
</comment>
<dbReference type="GO" id="GO:0016020">
    <property type="term" value="C:membrane"/>
    <property type="evidence" value="ECO:0007669"/>
    <property type="project" value="TreeGrafter"/>
</dbReference>
<feature type="transmembrane region" description="Helical" evidence="1">
    <location>
        <begin position="12"/>
        <end position="29"/>
    </location>
</feature>
<dbReference type="OrthoDB" id="9767863at2"/>
<keyword evidence="4" id="KW-1185">Reference proteome</keyword>
<feature type="transmembrane region" description="Helical" evidence="1">
    <location>
        <begin position="77"/>
        <end position="96"/>
    </location>
</feature>
<gene>
    <name evidence="3" type="primary">oatA_6</name>
    <name evidence="3" type="ORF">lpari_03710</name>
</gene>
<keyword evidence="1" id="KW-1133">Transmembrane helix</keyword>
<dbReference type="AlphaFoldDB" id="A0A1E5JL99"/>
<evidence type="ECO:0000313" key="3">
    <source>
        <dbReference type="EMBL" id="OEH45315.1"/>
    </source>
</evidence>
<keyword evidence="1" id="KW-0472">Membrane</keyword>
<dbReference type="InterPro" id="IPR002656">
    <property type="entry name" value="Acyl_transf_3_dom"/>
</dbReference>
<name>A0A1E5JL99_9GAMM</name>
<feature type="transmembrane region" description="Helical" evidence="1">
    <location>
        <begin position="300"/>
        <end position="317"/>
    </location>
</feature>
<feature type="transmembrane region" description="Helical" evidence="1">
    <location>
        <begin position="35"/>
        <end position="56"/>
    </location>
</feature>
<feature type="transmembrane region" description="Helical" evidence="1">
    <location>
        <begin position="165"/>
        <end position="185"/>
    </location>
</feature>
<dbReference type="PATRIC" id="fig|45071.7.peg.3992"/>
<evidence type="ECO:0000256" key="1">
    <source>
        <dbReference type="SAM" id="Phobius"/>
    </source>
</evidence>
<feature type="transmembrane region" description="Helical" evidence="1">
    <location>
        <begin position="329"/>
        <end position="347"/>
    </location>
</feature>
<evidence type="ECO:0000259" key="2">
    <source>
        <dbReference type="Pfam" id="PF01757"/>
    </source>
</evidence>
<dbReference type="STRING" id="45071.Lpar_2771"/>
<accession>A0A1E5JL99</accession>
<dbReference type="RefSeq" id="WP_069683603.1">
    <property type="nucleotide sequence ID" value="NZ_LSOG01000102.1"/>
</dbReference>
<proteinExistence type="predicted"/>
<dbReference type="PANTHER" id="PTHR23028:SF53">
    <property type="entry name" value="ACYL_TRANSF_3 DOMAIN-CONTAINING PROTEIN"/>
    <property type="match status" value="1"/>
</dbReference>
<dbReference type="InterPro" id="IPR050879">
    <property type="entry name" value="Acyltransferase_3"/>
</dbReference>
<dbReference type="Proteomes" id="UP000095229">
    <property type="component" value="Unassembled WGS sequence"/>
</dbReference>
<reference evidence="3 4" key="1">
    <citation type="submission" date="2016-02" db="EMBL/GenBank/DDBJ databases">
        <title>Secondary metabolites in Legionella.</title>
        <authorList>
            <person name="Tobias N.J."/>
            <person name="Bode H.B."/>
        </authorList>
    </citation>
    <scope>NUCLEOTIDE SEQUENCE [LARGE SCALE GENOMIC DNA]</scope>
    <source>
        <strain evidence="3 4">DSM 19216</strain>
    </source>
</reference>
<dbReference type="PANTHER" id="PTHR23028">
    <property type="entry name" value="ACETYLTRANSFERASE"/>
    <property type="match status" value="1"/>
</dbReference>
<dbReference type="GO" id="GO:0016747">
    <property type="term" value="F:acyltransferase activity, transferring groups other than amino-acyl groups"/>
    <property type="evidence" value="ECO:0007669"/>
    <property type="project" value="InterPro"/>
</dbReference>
<protein>
    <submittedName>
        <fullName evidence="3">O-acetyltransferase OatA</fullName>
    </submittedName>
</protein>